<dbReference type="GO" id="GO:0016787">
    <property type="term" value="F:hydrolase activity"/>
    <property type="evidence" value="ECO:0007669"/>
    <property type="project" value="UniProtKB-KW"/>
</dbReference>
<dbReference type="InterPro" id="IPR004843">
    <property type="entry name" value="Calcineurin-like_PHP"/>
</dbReference>
<dbReference type="EC" id="3.1.-.-" evidence="2"/>
<organism evidence="2">
    <name type="scientific">Boseongicola sp. SB0664_bin_43</name>
    <dbReference type="NCBI Taxonomy" id="2604844"/>
    <lineage>
        <taxon>Bacteria</taxon>
        <taxon>Pseudomonadati</taxon>
        <taxon>Pseudomonadota</taxon>
        <taxon>Alphaproteobacteria</taxon>
        <taxon>Rhodobacterales</taxon>
        <taxon>Paracoccaceae</taxon>
        <taxon>Boseongicola</taxon>
    </lineage>
</organism>
<evidence type="ECO:0000259" key="1">
    <source>
        <dbReference type="Pfam" id="PF00149"/>
    </source>
</evidence>
<dbReference type="GO" id="GO:0004519">
    <property type="term" value="F:endonuclease activity"/>
    <property type="evidence" value="ECO:0007669"/>
    <property type="project" value="UniProtKB-KW"/>
</dbReference>
<comment type="caution">
    <text evidence="2">The sequence shown here is derived from an EMBL/GenBank/DDBJ whole genome shotgun (WGS) entry which is preliminary data.</text>
</comment>
<keyword evidence="2" id="KW-0436">Ligase</keyword>
<name>A0A6B0Y2R8_9RHOB</name>
<evidence type="ECO:0000313" key="2">
    <source>
        <dbReference type="EMBL" id="MXY34367.1"/>
    </source>
</evidence>
<dbReference type="PIRSF" id="PIRSF000887">
    <property type="entry name" value="Pesterase_MJ0037"/>
    <property type="match status" value="1"/>
</dbReference>
<dbReference type="GO" id="GO:0016874">
    <property type="term" value="F:ligase activity"/>
    <property type="evidence" value="ECO:0007669"/>
    <property type="project" value="UniProtKB-KW"/>
</dbReference>
<keyword evidence="2" id="KW-0255">Endonuclease</keyword>
<dbReference type="SUPFAM" id="SSF56300">
    <property type="entry name" value="Metallo-dependent phosphatases"/>
    <property type="match status" value="1"/>
</dbReference>
<dbReference type="AlphaFoldDB" id="A0A6B0Y2R8"/>
<proteinExistence type="predicted"/>
<dbReference type="PANTHER" id="PTHR39323">
    <property type="entry name" value="BLR1149 PROTEIN"/>
    <property type="match status" value="1"/>
</dbReference>
<reference evidence="2" key="1">
    <citation type="submission" date="2019-09" db="EMBL/GenBank/DDBJ databases">
        <title>Characterisation of the sponge microbiome using genome-centric metagenomics.</title>
        <authorList>
            <person name="Engelberts J.P."/>
            <person name="Robbins S.J."/>
            <person name="De Goeij J.M."/>
            <person name="Aranda M."/>
            <person name="Bell S.C."/>
            <person name="Webster N.S."/>
        </authorList>
    </citation>
    <scope>NUCLEOTIDE SEQUENCE</scope>
    <source>
        <strain evidence="2">SB0664_bin_43</strain>
    </source>
</reference>
<dbReference type="PANTHER" id="PTHR39323:SF1">
    <property type="entry name" value="BLR1149 PROTEIN"/>
    <property type="match status" value="1"/>
</dbReference>
<dbReference type="EMBL" id="VXRY01000391">
    <property type="protein sequence ID" value="MXY34367.1"/>
    <property type="molecule type" value="Genomic_DNA"/>
</dbReference>
<dbReference type="InterPro" id="IPR029052">
    <property type="entry name" value="Metallo-depent_PP-like"/>
</dbReference>
<dbReference type="InterPro" id="IPR024173">
    <property type="entry name" value="Pesterase_MJ0037-like"/>
</dbReference>
<dbReference type="InterPro" id="IPR026336">
    <property type="entry name" value="PdeM-like"/>
</dbReference>
<keyword evidence="2" id="KW-0540">Nuclease</keyword>
<feature type="domain" description="Calcineurin-like phosphoesterase" evidence="1">
    <location>
        <begin position="29"/>
        <end position="126"/>
    </location>
</feature>
<protein>
    <submittedName>
        <fullName evidence="2">Ligase-associated DNA damage response endonuclease PdeM</fullName>
        <ecNumber evidence="2">3.1.-.-</ecNumber>
    </submittedName>
</protein>
<sequence length="219" mass="23660">MNALDIRFCGEILTLLPSGALHWPSRGLLAVADLHLGKSERIARRSGTLLPPYDADETLARLAADADTLRPEVVLCLGDSFDDLAAAGAISETIRTKVFQLQEGRHWIWLEGNHDPGPANLGGTHLYEFRLGPLAFRHIAEIDAGPGEISGHFHPKARIRGTSRPCFMVDEARLILPAYGCYTGGLDWTASALRDLFSGRAVAYLTGTQVLPAPVPSAV</sequence>
<dbReference type="Pfam" id="PF00149">
    <property type="entry name" value="Metallophos"/>
    <property type="match status" value="1"/>
</dbReference>
<dbReference type="NCBIfam" id="TIGR04123">
    <property type="entry name" value="P_estr_lig_assc"/>
    <property type="match status" value="1"/>
</dbReference>
<keyword evidence="2" id="KW-0378">Hydrolase</keyword>
<accession>A0A6B0Y2R8</accession>
<gene>
    <name evidence="2" type="primary">pdeM</name>
    <name evidence="2" type="ORF">F4Y60_09835</name>
</gene>
<dbReference type="Gene3D" id="3.60.21.10">
    <property type="match status" value="1"/>
</dbReference>